<evidence type="ECO:0000313" key="7">
    <source>
        <dbReference type="EMBL" id="SDT24032.1"/>
    </source>
</evidence>
<dbReference type="InterPro" id="IPR020846">
    <property type="entry name" value="MFS_dom"/>
</dbReference>
<dbReference type="AlphaFoldDB" id="A0A1H1YRS2"/>
<name>A0A1H1YRS2_9ACTN</name>
<dbReference type="PROSITE" id="PS50850">
    <property type="entry name" value="MFS"/>
    <property type="match status" value="1"/>
</dbReference>
<feature type="transmembrane region" description="Helical" evidence="5">
    <location>
        <begin position="430"/>
        <end position="448"/>
    </location>
</feature>
<protein>
    <submittedName>
        <fullName evidence="7">Predicted arabinose efflux permease, MFS family</fullName>
    </submittedName>
</protein>
<organism evidence="7 8">
    <name type="scientific">Microlunatus soli</name>
    <dbReference type="NCBI Taxonomy" id="630515"/>
    <lineage>
        <taxon>Bacteria</taxon>
        <taxon>Bacillati</taxon>
        <taxon>Actinomycetota</taxon>
        <taxon>Actinomycetes</taxon>
        <taxon>Propionibacteriales</taxon>
        <taxon>Propionibacteriaceae</taxon>
        <taxon>Microlunatus</taxon>
    </lineage>
</organism>
<dbReference type="EMBL" id="LT629772">
    <property type="protein sequence ID" value="SDT24032.1"/>
    <property type="molecule type" value="Genomic_DNA"/>
</dbReference>
<feature type="transmembrane region" description="Helical" evidence="5">
    <location>
        <begin position="364"/>
        <end position="386"/>
    </location>
</feature>
<evidence type="ECO:0000256" key="3">
    <source>
        <dbReference type="ARBA" id="ARBA00022989"/>
    </source>
</evidence>
<evidence type="ECO:0000313" key="8">
    <source>
        <dbReference type="Proteomes" id="UP000199103"/>
    </source>
</evidence>
<evidence type="ECO:0000256" key="4">
    <source>
        <dbReference type="ARBA" id="ARBA00023136"/>
    </source>
</evidence>
<dbReference type="OrthoDB" id="9778875at2"/>
<evidence type="ECO:0000256" key="2">
    <source>
        <dbReference type="ARBA" id="ARBA00022692"/>
    </source>
</evidence>
<keyword evidence="2 5" id="KW-0812">Transmembrane</keyword>
<feature type="transmembrane region" description="Helical" evidence="5">
    <location>
        <begin position="54"/>
        <end position="74"/>
    </location>
</feature>
<feature type="transmembrane region" description="Helical" evidence="5">
    <location>
        <begin position="300"/>
        <end position="322"/>
    </location>
</feature>
<feature type="transmembrane region" description="Helical" evidence="5">
    <location>
        <begin position="275"/>
        <end position="294"/>
    </location>
</feature>
<comment type="subcellular location">
    <subcellularLocation>
        <location evidence="1">Cell membrane</location>
        <topology evidence="1">Multi-pass membrane protein</topology>
    </subcellularLocation>
</comment>
<feature type="transmembrane region" description="Helical" evidence="5">
    <location>
        <begin position="110"/>
        <end position="130"/>
    </location>
</feature>
<accession>A0A1H1YRS2</accession>
<keyword evidence="4 5" id="KW-0472">Membrane</keyword>
<evidence type="ECO:0000259" key="6">
    <source>
        <dbReference type="PROSITE" id="PS50850"/>
    </source>
</evidence>
<feature type="transmembrane region" description="Helical" evidence="5">
    <location>
        <begin position="86"/>
        <end position="104"/>
    </location>
</feature>
<keyword evidence="3 5" id="KW-1133">Transmembrane helix</keyword>
<feature type="transmembrane region" description="Helical" evidence="5">
    <location>
        <begin position="170"/>
        <end position="190"/>
    </location>
</feature>
<proteinExistence type="predicted"/>
<dbReference type="GO" id="GO:0005886">
    <property type="term" value="C:plasma membrane"/>
    <property type="evidence" value="ECO:0007669"/>
    <property type="project" value="UniProtKB-SubCell"/>
</dbReference>
<feature type="transmembrane region" description="Helical" evidence="5">
    <location>
        <begin position="20"/>
        <end position="42"/>
    </location>
</feature>
<feature type="transmembrane region" description="Helical" evidence="5">
    <location>
        <begin position="406"/>
        <end position="424"/>
    </location>
</feature>
<gene>
    <name evidence="7" type="ORF">SAMN04489812_4736</name>
</gene>
<feature type="transmembrane region" description="Helical" evidence="5">
    <location>
        <begin position="334"/>
        <end position="358"/>
    </location>
</feature>
<dbReference type="STRING" id="630515.SAMN04489812_4736"/>
<feature type="transmembrane region" description="Helical" evidence="5">
    <location>
        <begin position="211"/>
        <end position="228"/>
    </location>
</feature>
<feature type="transmembrane region" description="Helical" evidence="5">
    <location>
        <begin position="142"/>
        <end position="164"/>
    </location>
</feature>
<dbReference type="PANTHER" id="PTHR23501">
    <property type="entry name" value="MAJOR FACILITATOR SUPERFAMILY"/>
    <property type="match status" value="1"/>
</dbReference>
<feature type="domain" description="Major facilitator superfamily (MFS) profile" evidence="6">
    <location>
        <begin position="20"/>
        <end position="457"/>
    </location>
</feature>
<evidence type="ECO:0000256" key="1">
    <source>
        <dbReference type="ARBA" id="ARBA00004651"/>
    </source>
</evidence>
<dbReference type="Gene3D" id="1.20.1250.20">
    <property type="entry name" value="MFS general substrate transporter like domains"/>
    <property type="match status" value="2"/>
</dbReference>
<dbReference type="Pfam" id="PF07690">
    <property type="entry name" value="MFS_1"/>
    <property type="match status" value="1"/>
</dbReference>
<sequence>METESGSAPSTIFGPQLRRLTVAMLVLITLSAFEALAVTTAMPTISSDLHGLRLYALAFAAPLATGVLAMVVIGNWSDRRGPRLPLLVTVVLFTVGVLISGLAGSMTVFVLGRVVQGVGTAMVVPMYVVVARVYPEGLHPKIFAAFAAAWVVPSLVGPLAAGLVTEHLGWRWVFLGVAALVLPAVALLIPGLRDARLAVGSPEVAWVPQRIVAGVVVGAAVLILHTVTGDAVDWPPMIMVAAALAAVLAVVIAIRQLAPERTLRFGRGLPAVVGYRGLIGAAWIASEVYLPLMLKQRFGLSPSAAGLVLTAGAVAWSLASWVQGRIGSRRSDVLVVRLGTALIGVGAGMALLTGALGLPPLVAIVSWGLAGSGMGLMYPRLSVLLLRFSTPSQQGFNSSAGQIAEFTGMALSLAGTAALFALLINSGVIAYLAPFAFALIIVAAGVLISGRVLPSSTVAEPPESVAEPVG</sequence>
<dbReference type="InterPro" id="IPR036259">
    <property type="entry name" value="MFS_trans_sf"/>
</dbReference>
<evidence type="ECO:0000256" key="5">
    <source>
        <dbReference type="SAM" id="Phobius"/>
    </source>
</evidence>
<dbReference type="SUPFAM" id="SSF103473">
    <property type="entry name" value="MFS general substrate transporter"/>
    <property type="match status" value="1"/>
</dbReference>
<dbReference type="Proteomes" id="UP000199103">
    <property type="component" value="Chromosome I"/>
</dbReference>
<dbReference type="RefSeq" id="WP_091528051.1">
    <property type="nucleotide sequence ID" value="NZ_LT629772.1"/>
</dbReference>
<feature type="transmembrane region" description="Helical" evidence="5">
    <location>
        <begin position="234"/>
        <end position="254"/>
    </location>
</feature>
<keyword evidence="8" id="KW-1185">Reference proteome</keyword>
<reference evidence="7 8" key="1">
    <citation type="submission" date="2016-10" db="EMBL/GenBank/DDBJ databases">
        <authorList>
            <person name="de Groot N.N."/>
        </authorList>
    </citation>
    <scope>NUCLEOTIDE SEQUENCE [LARGE SCALE GENOMIC DNA]</scope>
    <source>
        <strain evidence="7 8">DSM 21800</strain>
    </source>
</reference>
<dbReference type="GO" id="GO:0022857">
    <property type="term" value="F:transmembrane transporter activity"/>
    <property type="evidence" value="ECO:0007669"/>
    <property type="project" value="InterPro"/>
</dbReference>
<dbReference type="InterPro" id="IPR011701">
    <property type="entry name" value="MFS"/>
</dbReference>
<dbReference type="PANTHER" id="PTHR23501:SF154">
    <property type="entry name" value="MULTIDRUG-EFFLUX TRANSPORTER RV1634-RELATED"/>
    <property type="match status" value="1"/>
</dbReference>